<proteinExistence type="predicted"/>
<sequence>MADTSRALLSLASWRGKAMVRARFQGAADIEDEAFKRAFVEDRLVIDCVEIRLVQNGTSTPIEYMSAGSIEAGANKGVVVRLVCPRSAADSHDPLKFLMSLNGPDAGVILPDEHYYRLEAKDVAGDTWVCEAGELDRSDREDTVVLSFTSGRIRCSAVSEAKKPYAFFVFLDDLDFPKNTVRTTTVEKRGEPWGTRSDWNLSEGDAGGLHIYFDGIGDRVERRYSELVARGDEGASMPAGFEDRVLEAIRFCTASMATPVMSQVGCDGKKVLELTRSRALNKGLVEPPVSHRSHGEHFYRLFGCFYQYACKHAAGKDYSPLSAKVGGLFALKGVWVETVVLLLSVAIERMLNEDDFARLGKPAAEVRAEVDQILAAAAELELSESMRNRVQGALNGFKTNTPADRMNALIDAGVLVDEDRKTWKKSRNASTHGSFEIEPEEFQKVIDDAFRLLTMIYKMAFFCVGYSGPYTNFSIRSWPTYVFDLAAYRTALYSKHRDTGAAQPTASGPEPR</sequence>
<evidence type="ECO:0008006" key="3">
    <source>
        <dbReference type="Google" id="ProtNLM"/>
    </source>
</evidence>
<accession>A0ABU1ZHQ0</accession>
<comment type="caution">
    <text evidence="1">The sequence shown here is derived from an EMBL/GenBank/DDBJ whole genome shotgun (WGS) entry which is preliminary data.</text>
</comment>
<evidence type="ECO:0000313" key="2">
    <source>
        <dbReference type="Proteomes" id="UP001180536"/>
    </source>
</evidence>
<protein>
    <recommendedName>
        <fullName evidence="3">ApeA N-terminal domain-containing protein</fullName>
    </recommendedName>
</protein>
<dbReference type="Proteomes" id="UP001180536">
    <property type="component" value="Unassembled WGS sequence"/>
</dbReference>
<keyword evidence="2" id="KW-1185">Reference proteome</keyword>
<dbReference type="RefSeq" id="WP_310349289.1">
    <property type="nucleotide sequence ID" value="NZ_JAVDXQ010000009.1"/>
</dbReference>
<reference evidence="1 2" key="1">
    <citation type="submission" date="2023-07" db="EMBL/GenBank/DDBJ databases">
        <title>Sorghum-associated microbial communities from plants grown in Nebraska, USA.</title>
        <authorList>
            <person name="Schachtman D."/>
        </authorList>
    </citation>
    <scope>NUCLEOTIDE SEQUENCE [LARGE SCALE GENOMIC DNA]</scope>
    <source>
        <strain evidence="1 2">BE310</strain>
    </source>
</reference>
<gene>
    <name evidence="1" type="ORF">J2X16_004890</name>
</gene>
<dbReference type="EMBL" id="JAVDXQ010000009">
    <property type="protein sequence ID" value="MDR7299520.1"/>
    <property type="molecule type" value="Genomic_DNA"/>
</dbReference>
<evidence type="ECO:0000313" key="1">
    <source>
        <dbReference type="EMBL" id="MDR7299520.1"/>
    </source>
</evidence>
<organism evidence="1 2">
    <name type="scientific">Pelomonas aquatica</name>
    <dbReference type="NCBI Taxonomy" id="431058"/>
    <lineage>
        <taxon>Bacteria</taxon>
        <taxon>Pseudomonadati</taxon>
        <taxon>Pseudomonadota</taxon>
        <taxon>Betaproteobacteria</taxon>
        <taxon>Burkholderiales</taxon>
        <taxon>Sphaerotilaceae</taxon>
        <taxon>Roseateles</taxon>
    </lineage>
</organism>
<name>A0ABU1ZHQ0_9BURK</name>